<evidence type="ECO:0000313" key="8">
    <source>
        <dbReference type="EMBL" id="MBS3061103.1"/>
    </source>
</evidence>
<feature type="non-terminal residue" evidence="8">
    <location>
        <position position="469"/>
    </location>
</feature>
<evidence type="ECO:0000256" key="3">
    <source>
        <dbReference type="ARBA" id="ARBA00004613"/>
    </source>
</evidence>
<keyword evidence="6" id="KW-0472">Membrane</keyword>
<proteinExistence type="predicted"/>
<sequence>MWLLRVIVFLFLVGVFSASGFGFGTLETYTAKVCHPGDANVVWLTGTTYYLNVDNNVDVKGCMLTIQPGVVVKFKTGGTTYINVTTNGILKAQGSSDSKIIFTSRDDNSVGASVAESDGVPQKADYSKAINFAGGSLRLVDTNDLFDLNIGYAKTALGIGNMYSVHDSVFHDNNVGSGMGSGVYCYGTITSVYDNLFEDNIGDTVYCNGGVIYNMFNNTFLHSDSTYNSHAVVQVTGPINIYNNVFSNSATGARNGIYLIAGPSGEITASIYNNLFKNNSRSQGGAIYTTGTFQGSPINSCTGRVTISTLSNNTFFDNNANSVGGGAVYNGLCGQITNARNNIFAFNTGTAVVNRDANGSIVSNFNAFWGNDANGSGYTEGAESVYLGASPFTGDASDRNFLLNSLSNGGALLVNTGDQDSNGVDINNFFNLRTTQLNNKLDTQTIDIGYHYDQNAPYVQVLSPSDSNT</sequence>
<keyword evidence="7" id="KW-0998">Cell outer membrane</keyword>
<protein>
    <submittedName>
        <fullName evidence="8">Uncharacterized protein</fullName>
    </submittedName>
</protein>
<evidence type="ECO:0000256" key="2">
    <source>
        <dbReference type="ARBA" id="ARBA00004442"/>
    </source>
</evidence>
<name>A0A8T4L1G2_9ARCH</name>
<reference evidence="8" key="1">
    <citation type="submission" date="2021-03" db="EMBL/GenBank/DDBJ databases">
        <authorList>
            <person name="Jaffe A."/>
        </authorList>
    </citation>
    <scope>NUCLEOTIDE SEQUENCE</scope>
    <source>
        <strain evidence="8">RIFCSPLOWO2_01_FULL_AR10_48_17</strain>
    </source>
</reference>
<evidence type="ECO:0000256" key="4">
    <source>
        <dbReference type="ARBA" id="ARBA00022525"/>
    </source>
</evidence>
<evidence type="ECO:0000313" key="9">
    <source>
        <dbReference type="Proteomes" id="UP000675968"/>
    </source>
</evidence>
<dbReference type="AlphaFoldDB" id="A0A8T4L1G2"/>
<dbReference type="GO" id="GO:0005576">
    <property type="term" value="C:extracellular region"/>
    <property type="evidence" value="ECO:0007669"/>
    <property type="project" value="UniProtKB-SubCell"/>
</dbReference>
<evidence type="ECO:0000256" key="7">
    <source>
        <dbReference type="ARBA" id="ARBA00023237"/>
    </source>
</evidence>
<keyword evidence="4" id="KW-0964">Secreted</keyword>
<gene>
    <name evidence="8" type="ORF">J4215_00810</name>
</gene>
<comment type="subcellular location">
    <subcellularLocation>
        <location evidence="1">Cell envelope</location>
    </subcellularLocation>
    <subcellularLocation>
        <location evidence="2">Cell outer membrane</location>
    </subcellularLocation>
    <subcellularLocation>
        <location evidence="3">Secreted</location>
    </subcellularLocation>
</comment>
<evidence type="ECO:0000256" key="1">
    <source>
        <dbReference type="ARBA" id="ARBA00004196"/>
    </source>
</evidence>
<evidence type="ECO:0000256" key="6">
    <source>
        <dbReference type="ARBA" id="ARBA00023136"/>
    </source>
</evidence>
<evidence type="ECO:0000256" key="5">
    <source>
        <dbReference type="ARBA" id="ARBA00022729"/>
    </source>
</evidence>
<dbReference type="EMBL" id="JAGVWC010000007">
    <property type="protein sequence ID" value="MBS3061103.1"/>
    <property type="molecule type" value="Genomic_DNA"/>
</dbReference>
<comment type="caution">
    <text evidence="8">The sequence shown here is derived from an EMBL/GenBank/DDBJ whole genome shotgun (WGS) entry which is preliminary data.</text>
</comment>
<dbReference type="InterPro" id="IPR003368">
    <property type="entry name" value="POMP_repeat"/>
</dbReference>
<reference evidence="8" key="2">
    <citation type="submission" date="2021-05" db="EMBL/GenBank/DDBJ databases">
        <title>Protein family content uncovers lineage relationships and bacterial pathway maintenance mechanisms in DPANN archaea.</title>
        <authorList>
            <person name="Castelle C.J."/>
            <person name="Meheust R."/>
            <person name="Jaffe A.L."/>
            <person name="Seitz K."/>
            <person name="Gong X."/>
            <person name="Baker B.J."/>
            <person name="Banfield J.F."/>
        </authorList>
    </citation>
    <scope>NUCLEOTIDE SEQUENCE</scope>
    <source>
        <strain evidence="8">RIFCSPLOWO2_01_FULL_AR10_48_17</strain>
    </source>
</reference>
<accession>A0A8T4L1G2</accession>
<dbReference type="NCBIfam" id="TIGR01376">
    <property type="entry name" value="POMP_repeat"/>
    <property type="match status" value="1"/>
</dbReference>
<dbReference type="Proteomes" id="UP000675968">
    <property type="component" value="Unassembled WGS sequence"/>
</dbReference>
<keyword evidence="5" id="KW-0732">Signal</keyword>
<organism evidence="8 9">
    <name type="scientific">Candidatus Iainarchaeum sp</name>
    <dbReference type="NCBI Taxonomy" id="3101447"/>
    <lineage>
        <taxon>Archaea</taxon>
        <taxon>Candidatus Iainarchaeota</taxon>
        <taxon>Candidatus Iainarchaeia</taxon>
        <taxon>Candidatus Iainarchaeales</taxon>
        <taxon>Candidatus Iainarchaeaceae</taxon>
        <taxon>Candidatus Iainarchaeum</taxon>
    </lineage>
</organism>